<name>A0A9P6TCG0_9BASI</name>
<dbReference type="OrthoDB" id="2125469at2759"/>
<dbReference type="SUPFAM" id="SSF88713">
    <property type="entry name" value="Glycoside hydrolase/deacetylase"/>
    <property type="match status" value="1"/>
</dbReference>
<evidence type="ECO:0000256" key="9">
    <source>
        <dbReference type="SAM" id="SignalP"/>
    </source>
</evidence>
<keyword evidence="4" id="KW-0479">Metal-binding</keyword>
<dbReference type="PANTHER" id="PTHR46471">
    <property type="entry name" value="CHITIN DEACETYLASE"/>
    <property type="match status" value="1"/>
</dbReference>
<evidence type="ECO:0000256" key="4">
    <source>
        <dbReference type="ARBA" id="ARBA00022723"/>
    </source>
</evidence>
<proteinExistence type="predicted"/>
<evidence type="ECO:0000256" key="8">
    <source>
        <dbReference type="ARBA" id="ARBA00023288"/>
    </source>
</evidence>
<evidence type="ECO:0000256" key="1">
    <source>
        <dbReference type="ARBA" id="ARBA00001941"/>
    </source>
</evidence>
<dbReference type="Proteomes" id="UP000886653">
    <property type="component" value="Unassembled WGS sequence"/>
</dbReference>
<evidence type="ECO:0000256" key="5">
    <source>
        <dbReference type="ARBA" id="ARBA00022729"/>
    </source>
</evidence>
<keyword evidence="3" id="KW-0325">Glycoprotein</keyword>
<feature type="chain" id="PRO_5040293617" description="NodB homology domain-containing protein" evidence="9">
    <location>
        <begin position="22"/>
        <end position="348"/>
    </location>
</feature>
<dbReference type="Gene3D" id="3.20.20.370">
    <property type="entry name" value="Glycoside hydrolase/deacetylase"/>
    <property type="match status" value="1"/>
</dbReference>
<accession>A0A9P6TCG0</accession>
<keyword evidence="12" id="KW-1185">Reference proteome</keyword>
<dbReference type="GO" id="GO:0046872">
    <property type="term" value="F:metal ion binding"/>
    <property type="evidence" value="ECO:0007669"/>
    <property type="project" value="UniProtKB-KW"/>
</dbReference>
<dbReference type="GO" id="GO:0016810">
    <property type="term" value="F:hydrolase activity, acting on carbon-nitrogen (but not peptide) bonds"/>
    <property type="evidence" value="ECO:0007669"/>
    <property type="project" value="InterPro"/>
</dbReference>
<evidence type="ECO:0000256" key="6">
    <source>
        <dbReference type="ARBA" id="ARBA00022801"/>
    </source>
</evidence>
<dbReference type="AlphaFoldDB" id="A0A9P6TCG0"/>
<organism evidence="11 12">
    <name type="scientific">Cronartium quercuum f. sp. fusiforme G11</name>
    <dbReference type="NCBI Taxonomy" id="708437"/>
    <lineage>
        <taxon>Eukaryota</taxon>
        <taxon>Fungi</taxon>
        <taxon>Dikarya</taxon>
        <taxon>Basidiomycota</taxon>
        <taxon>Pucciniomycotina</taxon>
        <taxon>Pucciniomycetes</taxon>
        <taxon>Pucciniales</taxon>
        <taxon>Coleosporiaceae</taxon>
        <taxon>Cronartium</taxon>
    </lineage>
</organism>
<dbReference type="GO" id="GO:0005886">
    <property type="term" value="C:plasma membrane"/>
    <property type="evidence" value="ECO:0007669"/>
    <property type="project" value="UniProtKB-SubCell"/>
</dbReference>
<dbReference type="PROSITE" id="PS51677">
    <property type="entry name" value="NODB"/>
    <property type="match status" value="1"/>
</dbReference>
<evidence type="ECO:0000259" key="10">
    <source>
        <dbReference type="PROSITE" id="PS51677"/>
    </source>
</evidence>
<comment type="caution">
    <text evidence="11">The sequence shown here is derived from an EMBL/GenBank/DDBJ whole genome shotgun (WGS) entry which is preliminary data.</text>
</comment>
<gene>
    <name evidence="11" type="ORF">CROQUDRAFT_62636</name>
</gene>
<keyword evidence="3" id="KW-0472">Membrane</keyword>
<keyword evidence="3" id="KW-0336">GPI-anchor</keyword>
<sequence>MTNAFIAALMFLSIPTRSSIASPTANINTTLAQNSSLTGQTSASPSTALQVQPGINNAAAVQTNLEVAYSAVPVVPLIPVEPLVSPPSAVAPTAPLVQPGLTKSPPTSPAGISLTPVYPNCTVSQSFALTFDDGPSKYSEDLDKTLASSQAKASYFLNGNNYGCIYDYGPLLLARHKAGHLLGSHSWSHPNLTMGTYREIHYQLELVEHAFIRILGVKPLWFRPPFGEYNDLVLQVLLERGYKGLVMWTGDTHDATEPVQTPEQRIEAYTGFPERSNILNHETVKGTVLEVMPSVVPKLVGRGLKLITVPDCLNIPNDPKEWYEYVGEPSTKDDTWTCVGTPGPEKFA</sequence>
<keyword evidence="6" id="KW-0378">Hydrolase</keyword>
<dbReference type="EMBL" id="MU167258">
    <property type="protein sequence ID" value="KAG0146635.1"/>
    <property type="molecule type" value="Genomic_DNA"/>
</dbReference>
<keyword evidence="7" id="KW-0119">Carbohydrate metabolism</keyword>
<comment type="cofactor">
    <cofactor evidence="1">
        <name>Co(2+)</name>
        <dbReference type="ChEBI" id="CHEBI:48828"/>
    </cofactor>
</comment>
<evidence type="ECO:0000313" key="11">
    <source>
        <dbReference type="EMBL" id="KAG0146635.1"/>
    </source>
</evidence>
<evidence type="ECO:0000256" key="7">
    <source>
        <dbReference type="ARBA" id="ARBA00023277"/>
    </source>
</evidence>
<keyword evidence="5 9" id="KW-0732">Signal</keyword>
<dbReference type="Pfam" id="PF01522">
    <property type="entry name" value="Polysacc_deac_1"/>
    <property type="match status" value="1"/>
</dbReference>
<dbReference type="GO" id="GO:0005975">
    <property type="term" value="P:carbohydrate metabolic process"/>
    <property type="evidence" value="ECO:0007669"/>
    <property type="project" value="InterPro"/>
</dbReference>
<dbReference type="InterPro" id="IPR011330">
    <property type="entry name" value="Glyco_hydro/deAcase_b/a-brl"/>
</dbReference>
<reference evidence="11" key="1">
    <citation type="submission" date="2013-11" db="EMBL/GenBank/DDBJ databases">
        <title>Genome sequence of the fusiform rust pathogen reveals effectors for host alternation and coevolution with pine.</title>
        <authorList>
            <consortium name="DOE Joint Genome Institute"/>
            <person name="Smith K."/>
            <person name="Pendleton A."/>
            <person name="Kubisiak T."/>
            <person name="Anderson C."/>
            <person name="Salamov A."/>
            <person name="Aerts A."/>
            <person name="Riley R."/>
            <person name="Clum A."/>
            <person name="Lindquist E."/>
            <person name="Ence D."/>
            <person name="Campbell M."/>
            <person name="Kronenberg Z."/>
            <person name="Feau N."/>
            <person name="Dhillon B."/>
            <person name="Hamelin R."/>
            <person name="Burleigh J."/>
            <person name="Smith J."/>
            <person name="Yandell M."/>
            <person name="Nelson C."/>
            <person name="Grigoriev I."/>
            <person name="Davis J."/>
        </authorList>
    </citation>
    <scope>NUCLEOTIDE SEQUENCE</scope>
    <source>
        <strain evidence="11">G11</strain>
    </source>
</reference>
<protein>
    <recommendedName>
        <fullName evidence="10">NodB homology domain-containing protein</fullName>
    </recommendedName>
</protein>
<dbReference type="GO" id="GO:0098552">
    <property type="term" value="C:side of membrane"/>
    <property type="evidence" value="ECO:0007669"/>
    <property type="project" value="UniProtKB-KW"/>
</dbReference>
<evidence type="ECO:0000256" key="2">
    <source>
        <dbReference type="ARBA" id="ARBA00004609"/>
    </source>
</evidence>
<dbReference type="PANTHER" id="PTHR46471:SF2">
    <property type="entry name" value="CHITIN DEACETYLASE-RELATED"/>
    <property type="match status" value="1"/>
</dbReference>
<keyword evidence="8" id="KW-0449">Lipoprotein</keyword>
<comment type="subcellular location">
    <subcellularLocation>
        <location evidence="2">Cell membrane</location>
        <topology evidence="2">Lipid-anchor</topology>
        <topology evidence="2">GPI-anchor</topology>
    </subcellularLocation>
</comment>
<feature type="signal peptide" evidence="9">
    <location>
        <begin position="1"/>
        <end position="21"/>
    </location>
</feature>
<evidence type="ECO:0000313" key="12">
    <source>
        <dbReference type="Proteomes" id="UP000886653"/>
    </source>
</evidence>
<dbReference type="InterPro" id="IPR002509">
    <property type="entry name" value="NODB_dom"/>
</dbReference>
<evidence type="ECO:0000256" key="3">
    <source>
        <dbReference type="ARBA" id="ARBA00022622"/>
    </source>
</evidence>
<feature type="domain" description="NodB homology" evidence="10">
    <location>
        <begin position="125"/>
        <end position="307"/>
    </location>
</feature>